<reference evidence="2 3" key="1">
    <citation type="journal article" date="2016" name="Nat. Commun.">
        <title>Thousands of microbial genomes shed light on interconnected biogeochemical processes in an aquifer system.</title>
        <authorList>
            <person name="Anantharaman K."/>
            <person name="Brown C.T."/>
            <person name="Hug L.A."/>
            <person name="Sharon I."/>
            <person name="Castelle C.J."/>
            <person name="Probst A.J."/>
            <person name="Thomas B.C."/>
            <person name="Singh A."/>
            <person name="Wilkins M.J."/>
            <person name="Karaoz U."/>
            <person name="Brodie E.L."/>
            <person name="Williams K.H."/>
            <person name="Hubbard S.S."/>
            <person name="Banfield J.F."/>
        </authorList>
    </citation>
    <scope>NUCLEOTIDE SEQUENCE [LARGE SCALE GENOMIC DNA]</scope>
</reference>
<keyword evidence="1" id="KW-1133">Transmembrane helix</keyword>
<feature type="transmembrane region" description="Helical" evidence="1">
    <location>
        <begin position="48"/>
        <end position="68"/>
    </location>
</feature>
<evidence type="ECO:0000313" key="2">
    <source>
        <dbReference type="EMBL" id="OGD87104.1"/>
    </source>
</evidence>
<proteinExistence type="predicted"/>
<keyword evidence="1" id="KW-0812">Transmembrane</keyword>
<comment type="caution">
    <text evidence="2">The sequence shown here is derived from an EMBL/GenBank/DDBJ whole genome shotgun (WGS) entry which is preliminary data.</text>
</comment>
<gene>
    <name evidence="2" type="ORF">A2164_00865</name>
</gene>
<dbReference type="Proteomes" id="UP000176317">
    <property type="component" value="Unassembled WGS sequence"/>
</dbReference>
<dbReference type="AlphaFoldDB" id="A0A1F5G5L4"/>
<sequence length="87" mass="9451">MSKIIILVVSFYTFLFLTISPSASSNIKPSSPSSSLEATQSATPKTKIAAILTGSDAILIGASVIYYLRFYKQRSKSNNNPEESQET</sequence>
<dbReference type="EMBL" id="MFAT01000005">
    <property type="protein sequence ID" value="OGD87104.1"/>
    <property type="molecule type" value="Genomic_DNA"/>
</dbReference>
<evidence type="ECO:0000256" key="1">
    <source>
        <dbReference type="SAM" id="Phobius"/>
    </source>
</evidence>
<name>A0A1F5G5L4_9BACT</name>
<protein>
    <submittedName>
        <fullName evidence="2">Uncharacterized protein</fullName>
    </submittedName>
</protein>
<keyword evidence="1" id="KW-0472">Membrane</keyword>
<organism evidence="2 3">
    <name type="scientific">Candidatus Curtissbacteria bacterium RBG_13_35_7</name>
    <dbReference type="NCBI Taxonomy" id="1797705"/>
    <lineage>
        <taxon>Bacteria</taxon>
        <taxon>Candidatus Curtissiibacteriota</taxon>
    </lineage>
</organism>
<evidence type="ECO:0000313" key="3">
    <source>
        <dbReference type="Proteomes" id="UP000176317"/>
    </source>
</evidence>
<accession>A0A1F5G5L4</accession>